<feature type="coiled-coil region" evidence="2">
    <location>
        <begin position="114"/>
        <end position="141"/>
    </location>
</feature>
<dbReference type="EMBL" id="JBHSJG010000056">
    <property type="protein sequence ID" value="MFC4989947.1"/>
    <property type="molecule type" value="Genomic_DNA"/>
</dbReference>
<dbReference type="Gene3D" id="1.10.10.10">
    <property type="entry name" value="Winged helix-like DNA-binding domain superfamily/Winged helix DNA-binding domain"/>
    <property type="match status" value="1"/>
</dbReference>
<dbReference type="Pfam" id="PF01978">
    <property type="entry name" value="TrmB"/>
    <property type="match status" value="1"/>
</dbReference>
<reference evidence="5 6" key="1">
    <citation type="journal article" date="2019" name="Int. J. Syst. Evol. Microbiol.">
        <title>The Global Catalogue of Microorganisms (GCM) 10K type strain sequencing project: providing services to taxonomists for standard genome sequencing and annotation.</title>
        <authorList>
            <consortium name="The Broad Institute Genomics Platform"/>
            <consortium name="The Broad Institute Genome Sequencing Center for Infectious Disease"/>
            <person name="Wu L."/>
            <person name="Ma J."/>
        </authorList>
    </citation>
    <scope>NUCLEOTIDE SEQUENCE [LARGE SCALE GENOMIC DNA]</scope>
    <source>
        <strain evidence="5 6">CGMCC 1.15824</strain>
    </source>
</reference>
<dbReference type="SUPFAM" id="SSF159071">
    <property type="entry name" value="TrmB C-terminal domain-like"/>
    <property type="match status" value="1"/>
</dbReference>
<gene>
    <name evidence="5" type="ORF">ACFPFO_19705</name>
</gene>
<evidence type="ECO:0000259" key="3">
    <source>
        <dbReference type="Pfam" id="PF01978"/>
    </source>
</evidence>
<dbReference type="Pfam" id="PF11495">
    <property type="entry name" value="Regulator_TrmB"/>
    <property type="match status" value="1"/>
</dbReference>
<protein>
    <submittedName>
        <fullName evidence="5">TrmB family transcriptional regulator</fullName>
    </submittedName>
</protein>
<feature type="domain" description="Transcription regulator TrmB C-terminal" evidence="4">
    <location>
        <begin position="111"/>
        <end position="355"/>
    </location>
</feature>
<dbReference type="InterPro" id="IPR051797">
    <property type="entry name" value="TrmB-like"/>
</dbReference>
<dbReference type="SUPFAM" id="SSF46785">
    <property type="entry name" value="Winged helix' DNA-binding domain"/>
    <property type="match status" value="1"/>
</dbReference>
<dbReference type="InterPro" id="IPR002831">
    <property type="entry name" value="Tscrpt_reg_TrmB_N"/>
</dbReference>
<keyword evidence="2" id="KW-0175">Coiled coil</keyword>
<organism evidence="5 6">
    <name type="scientific">Saliphagus infecundisoli</name>
    <dbReference type="NCBI Taxonomy" id="1849069"/>
    <lineage>
        <taxon>Archaea</taxon>
        <taxon>Methanobacteriati</taxon>
        <taxon>Methanobacteriota</taxon>
        <taxon>Stenosarchaea group</taxon>
        <taxon>Halobacteria</taxon>
        <taxon>Halobacteriales</taxon>
        <taxon>Natrialbaceae</taxon>
        <taxon>Saliphagus</taxon>
    </lineage>
</organism>
<dbReference type="RefSeq" id="WP_224827649.1">
    <property type="nucleotide sequence ID" value="NZ_JAIVEF010000002.1"/>
</dbReference>
<accession>A0ABD5QLP7</accession>
<sequence length="360" mass="39911">MDLDRIRETLEDAGFTQYEAEVYLALVRNGKLSATGIAEATDVPKSRVYDVLRTLEGRDLIELYQQDRLRGRALDPGSLVERLRGRAASFEASAGDLSELWEEPDLGEQEVTLVTRLETVVDRAKRAIRDAENEVQIAATIEQFDRLRPVLREAFARDVFVKLTITPAEYGGVPDVGDREFDGVVSEASRSDLPGPFLVIVDRSRICFTPQPGTAHNFGIVANNVPLADVFHWYFQTSLWEAWDLVYTTRNAEPPITYVDIRQCVVDVAPLLHEDATIEVTATGIDPETGDARTVSGTVVDLYYTGSSAGNHYPTLPEVSGKVTMFVDDGEEVVSIGGWYAHVEDLELRRLTVQSVSESG</sequence>
<evidence type="ECO:0000256" key="2">
    <source>
        <dbReference type="SAM" id="Coils"/>
    </source>
</evidence>
<name>A0ABD5QLP7_9EURY</name>
<dbReference type="PANTHER" id="PTHR34293">
    <property type="entry name" value="HTH-TYPE TRANSCRIPTIONAL REGULATOR TRMBL2"/>
    <property type="match status" value="1"/>
</dbReference>
<comment type="caution">
    <text evidence="5">The sequence shown here is derived from an EMBL/GenBank/DDBJ whole genome shotgun (WGS) entry which is preliminary data.</text>
</comment>
<evidence type="ECO:0000259" key="4">
    <source>
        <dbReference type="Pfam" id="PF11495"/>
    </source>
</evidence>
<dbReference type="InterPro" id="IPR036388">
    <property type="entry name" value="WH-like_DNA-bd_sf"/>
</dbReference>
<dbReference type="PANTHER" id="PTHR34293:SF1">
    <property type="entry name" value="HTH-TYPE TRANSCRIPTIONAL REGULATOR TRMBL2"/>
    <property type="match status" value="1"/>
</dbReference>
<dbReference type="AlphaFoldDB" id="A0ABD5QLP7"/>
<dbReference type="InterPro" id="IPR021586">
    <property type="entry name" value="Tscrpt_reg_TrmB_C"/>
</dbReference>
<evidence type="ECO:0000313" key="6">
    <source>
        <dbReference type="Proteomes" id="UP001595925"/>
    </source>
</evidence>
<dbReference type="InterPro" id="IPR036390">
    <property type="entry name" value="WH_DNA-bd_sf"/>
</dbReference>
<dbReference type="Proteomes" id="UP001595925">
    <property type="component" value="Unassembled WGS sequence"/>
</dbReference>
<evidence type="ECO:0000313" key="5">
    <source>
        <dbReference type="EMBL" id="MFC4989947.1"/>
    </source>
</evidence>
<keyword evidence="6" id="KW-1185">Reference proteome</keyword>
<dbReference type="CDD" id="cd09124">
    <property type="entry name" value="PLDc_like_TrmB_middle"/>
    <property type="match status" value="1"/>
</dbReference>
<feature type="domain" description="Transcription regulator TrmB N-terminal" evidence="3">
    <location>
        <begin position="10"/>
        <end position="76"/>
    </location>
</feature>
<evidence type="ECO:0000256" key="1">
    <source>
        <dbReference type="ARBA" id="ARBA00007287"/>
    </source>
</evidence>
<comment type="similarity">
    <text evidence="1">Belongs to the transcriptional regulator TrmB family.</text>
</comment>
<proteinExistence type="inferred from homology"/>